<dbReference type="SUPFAM" id="SSF53790">
    <property type="entry name" value="Tetrapyrrole methylase"/>
    <property type="match status" value="1"/>
</dbReference>
<dbReference type="Gene3D" id="3.40.1010.10">
    <property type="entry name" value="Cobalt-precorrin-4 Transmethylase, Domain 1"/>
    <property type="match status" value="1"/>
</dbReference>
<dbReference type="AlphaFoldDB" id="W4QA43"/>
<organism evidence="11 12">
    <name type="scientific">Halalkalibacter hemicellulosilyticusJCM 9152</name>
    <dbReference type="NCBI Taxonomy" id="1236971"/>
    <lineage>
        <taxon>Bacteria</taxon>
        <taxon>Bacillati</taxon>
        <taxon>Bacillota</taxon>
        <taxon>Bacilli</taxon>
        <taxon>Bacillales</taxon>
        <taxon>Bacillaceae</taxon>
        <taxon>Halalkalibacter</taxon>
    </lineage>
</organism>
<evidence type="ECO:0000313" key="12">
    <source>
        <dbReference type="Proteomes" id="UP000018895"/>
    </source>
</evidence>
<evidence type="ECO:0000256" key="1">
    <source>
        <dbReference type="ARBA" id="ARBA00005879"/>
    </source>
</evidence>
<evidence type="ECO:0000256" key="3">
    <source>
        <dbReference type="ARBA" id="ARBA00018323"/>
    </source>
</evidence>
<evidence type="ECO:0000256" key="9">
    <source>
        <dbReference type="RuleBase" id="RU003960"/>
    </source>
</evidence>
<dbReference type="PANTHER" id="PTHR45790">
    <property type="entry name" value="SIROHEME SYNTHASE-RELATED"/>
    <property type="match status" value="1"/>
</dbReference>
<evidence type="ECO:0000256" key="4">
    <source>
        <dbReference type="ARBA" id="ARBA00022603"/>
    </source>
</evidence>
<protein>
    <recommendedName>
        <fullName evidence="3">Uroporphyrinogen-III C-methyltransferase</fullName>
        <ecNumber evidence="2">2.1.1.107</ecNumber>
    </recommendedName>
    <alternativeName>
        <fullName evidence="8">Uroporphyrinogen III methylase</fullName>
    </alternativeName>
</protein>
<dbReference type="OrthoDB" id="9815856at2"/>
<dbReference type="InterPro" id="IPR036108">
    <property type="entry name" value="4pyrrol_syn_uPrphyn_synt_sf"/>
</dbReference>
<dbReference type="Gene3D" id="3.30.950.10">
    <property type="entry name" value="Methyltransferase, Cobalt-precorrin-4 Transmethylase, Domain 2"/>
    <property type="match status" value="1"/>
</dbReference>
<dbReference type="InterPro" id="IPR003043">
    <property type="entry name" value="Uropor_MeTrfase_CS"/>
</dbReference>
<dbReference type="CDD" id="cd11642">
    <property type="entry name" value="SUMT"/>
    <property type="match status" value="1"/>
</dbReference>
<dbReference type="SUPFAM" id="SSF69618">
    <property type="entry name" value="HemD-like"/>
    <property type="match status" value="1"/>
</dbReference>
<dbReference type="EMBL" id="BAUU01000001">
    <property type="protein sequence ID" value="GAE28880.1"/>
    <property type="molecule type" value="Genomic_DNA"/>
</dbReference>
<dbReference type="Proteomes" id="UP000018895">
    <property type="component" value="Unassembled WGS sequence"/>
</dbReference>
<dbReference type="PROSITE" id="PS00840">
    <property type="entry name" value="SUMT_2"/>
    <property type="match status" value="1"/>
</dbReference>
<dbReference type="GO" id="GO:0032259">
    <property type="term" value="P:methylation"/>
    <property type="evidence" value="ECO:0007669"/>
    <property type="project" value="UniProtKB-KW"/>
</dbReference>
<dbReference type="PANTHER" id="PTHR45790:SF3">
    <property type="entry name" value="S-ADENOSYL-L-METHIONINE-DEPENDENT UROPORPHYRINOGEN III METHYLTRANSFERASE, CHLOROPLASTIC"/>
    <property type="match status" value="1"/>
</dbReference>
<reference evidence="11" key="1">
    <citation type="journal article" date="2014" name="Genome Announc.">
        <title>Draft Genome Sequences of Three Alkaliphilic Bacillus Strains, Bacillus wakoensis JCM 9140T, Bacillus akibai JCM 9157T, and Bacillus hemicellulosilyticus JCM 9152T.</title>
        <authorList>
            <person name="Yuki M."/>
            <person name="Oshima K."/>
            <person name="Suda W."/>
            <person name="Oshida Y."/>
            <person name="Kitamura K."/>
            <person name="Iida T."/>
            <person name="Hattori M."/>
            <person name="Ohkuma M."/>
        </authorList>
    </citation>
    <scope>NUCLEOTIDE SEQUENCE [LARGE SCALE GENOMIC DNA]</scope>
    <source>
        <strain evidence="11">JCM 9152</strain>
    </source>
</reference>
<proteinExistence type="inferred from homology"/>
<evidence type="ECO:0000256" key="5">
    <source>
        <dbReference type="ARBA" id="ARBA00022679"/>
    </source>
</evidence>
<name>W4QA43_9BACI</name>
<evidence type="ECO:0000256" key="2">
    <source>
        <dbReference type="ARBA" id="ARBA00012162"/>
    </source>
</evidence>
<evidence type="ECO:0000313" key="11">
    <source>
        <dbReference type="EMBL" id="GAE28880.1"/>
    </source>
</evidence>
<dbReference type="GO" id="GO:0019354">
    <property type="term" value="P:siroheme biosynthetic process"/>
    <property type="evidence" value="ECO:0007669"/>
    <property type="project" value="InterPro"/>
</dbReference>
<keyword evidence="12" id="KW-1185">Reference proteome</keyword>
<gene>
    <name evidence="11" type="ORF">JCM9152_217</name>
</gene>
<dbReference type="NCBIfam" id="TIGR01469">
    <property type="entry name" value="cobA_cysG_Cterm"/>
    <property type="match status" value="1"/>
</dbReference>
<keyword evidence="5 9" id="KW-0808">Transferase</keyword>
<keyword evidence="4 9" id="KW-0489">Methyltransferase</keyword>
<dbReference type="GO" id="GO:0004852">
    <property type="term" value="F:uroporphyrinogen-III synthase activity"/>
    <property type="evidence" value="ECO:0007669"/>
    <property type="project" value="InterPro"/>
</dbReference>
<dbReference type="STRING" id="1236971.JCM9152_217"/>
<dbReference type="InterPro" id="IPR014777">
    <property type="entry name" value="4pyrrole_Mease_sub1"/>
</dbReference>
<dbReference type="InterPro" id="IPR006366">
    <property type="entry name" value="CobA/CysG_C"/>
</dbReference>
<dbReference type="GO" id="GO:0004851">
    <property type="term" value="F:uroporphyrin-III C-methyltransferase activity"/>
    <property type="evidence" value="ECO:0007669"/>
    <property type="project" value="UniProtKB-EC"/>
</dbReference>
<evidence type="ECO:0000256" key="6">
    <source>
        <dbReference type="ARBA" id="ARBA00022691"/>
    </source>
</evidence>
<dbReference type="InterPro" id="IPR000878">
    <property type="entry name" value="4pyrrol_Mease"/>
</dbReference>
<dbReference type="PROSITE" id="PS00839">
    <property type="entry name" value="SUMT_1"/>
    <property type="match status" value="1"/>
</dbReference>
<dbReference type="FunFam" id="3.30.950.10:FF:000001">
    <property type="entry name" value="Siroheme synthase"/>
    <property type="match status" value="1"/>
</dbReference>
<dbReference type="InterPro" id="IPR035996">
    <property type="entry name" value="4pyrrol_Methylase_sf"/>
</dbReference>
<dbReference type="RefSeq" id="WP_052015436.1">
    <property type="nucleotide sequence ID" value="NZ_BAUU01000001.1"/>
</dbReference>
<dbReference type="EC" id="2.1.1.107" evidence="2"/>
<dbReference type="InterPro" id="IPR050161">
    <property type="entry name" value="Siro_Cobalamin_biosynth"/>
</dbReference>
<accession>W4QA43</accession>
<keyword evidence="7" id="KW-0627">Porphyrin biosynthesis</keyword>
<comment type="caution">
    <text evidence="11">The sequence shown here is derived from an EMBL/GenBank/DDBJ whole genome shotgun (WGS) entry which is preliminary data.</text>
</comment>
<evidence type="ECO:0000259" key="10">
    <source>
        <dbReference type="Pfam" id="PF00590"/>
    </source>
</evidence>
<sequence length="494" mass="55253">MQQRGIVYFVGAGPGDPELLTIKGRRVLREADVIIFDRLVNPILLMETKSDAKLVYCGKQPCQHLLRQEDIHKELLIHARKGKTVVRLKGGDPSVFGRVGEEAESLSKHGISFEIIPGITAGIAVPAYAGATITHREHSRSFAVVSGHSKARDGQPQVNWKALASGVDTIVFYMGVKHLTSIVEQLQAHGMKRETSVLIIQWGTYSRQRTIEGTLTTIVQEVRAAKVTNPAIIMVGDVATLRRKLQWFENRPLSGVSVFIPKEDQSNESLTLQEWRRLGADIYSKPLSIKKRLTVSQMDTILELSATEKLTFLSSSSVVAFIQSLHDREIDMRRILAEFYCMDDQTKEELKKAGFIAKKVQRLSELYSPIVVGSESELTSLGGFRGSGQFIQIDEMVTVREKQMMQRMMEEQHVNTIILTNKSHATNFLNLLKEIQMRPSLLAANCTIICEEQVGETLQSMGIVPAYMYKEKIGSEELLFARSKVSLPVVAIES</sequence>
<dbReference type="NCBIfam" id="NF004790">
    <property type="entry name" value="PRK06136.1"/>
    <property type="match status" value="1"/>
</dbReference>
<evidence type="ECO:0000256" key="7">
    <source>
        <dbReference type="ARBA" id="ARBA00023244"/>
    </source>
</evidence>
<dbReference type="InterPro" id="IPR014776">
    <property type="entry name" value="4pyrrole_Mease_sub2"/>
</dbReference>
<evidence type="ECO:0000256" key="8">
    <source>
        <dbReference type="ARBA" id="ARBA00079776"/>
    </source>
</evidence>
<comment type="similarity">
    <text evidence="1 9">Belongs to the precorrin methyltransferase family.</text>
</comment>
<dbReference type="FunFam" id="3.40.1010.10:FF:000001">
    <property type="entry name" value="Siroheme synthase"/>
    <property type="match status" value="1"/>
</dbReference>
<dbReference type="Pfam" id="PF00590">
    <property type="entry name" value="TP_methylase"/>
    <property type="match status" value="1"/>
</dbReference>
<keyword evidence="6" id="KW-0949">S-adenosyl-L-methionine</keyword>
<feature type="domain" description="Tetrapyrrole methylase" evidence="10">
    <location>
        <begin position="7"/>
        <end position="218"/>
    </location>
</feature>